<dbReference type="Proteomes" id="UP000306918">
    <property type="component" value="Unassembled WGS sequence"/>
</dbReference>
<dbReference type="CDD" id="cd12871">
    <property type="entry name" value="Bacuni_01323_like"/>
    <property type="match status" value="1"/>
</dbReference>
<reference evidence="1 2" key="1">
    <citation type="submission" date="2019-04" db="EMBL/GenBank/DDBJ databases">
        <title>Niastella caeni sp. nov., isolated from activated sludge.</title>
        <authorList>
            <person name="Sheng M."/>
        </authorList>
    </citation>
    <scope>NUCLEOTIDE SEQUENCE [LARGE SCALE GENOMIC DNA]</scope>
    <source>
        <strain evidence="1 2">HX-2-15</strain>
    </source>
</reference>
<name>A0A4S8HA79_9BACT</name>
<dbReference type="PROSITE" id="PS51257">
    <property type="entry name" value="PROKAR_LIPOPROTEIN"/>
    <property type="match status" value="1"/>
</dbReference>
<sequence length="253" mass="29048">MSIKNLKTVITGLVMLSIVTSCKKDHSTPSVTEKRVSKLMDGSTTVFAFTYNADGRLNTSYQEVQKYKAIFDYSNQSFAIKWYSNDILETEAKNAVIKNDRLQSLFYQEYNNGSPSYNYTFHFAYNSDSTLAKYYYDDNVYVFEYSGGNFSKVTHSDNGSIKDINTYEFYTNKPNKFNMPIQEFFTEFPVLAKNLLGKQNANLMKKKTRVAGANTYTLTFTYQLDADGYVTQYTQVYQKNSEAPVTTTIDVVY</sequence>
<evidence type="ECO:0008006" key="3">
    <source>
        <dbReference type="Google" id="ProtNLM"/>
    </source>
</evidence>
<gene>
    <name evidence="1" type="ORF">FAM09_28600</name>
</gene>
<evidence type="ECO:0000313" key="1">
    <source>
        <dbReference type="EMBL" id="THU31587.1"/>
    </source>
</evidence>
<accession>A0A4S8HA79</accession>
<keyword evidence="2" id="KW-1185">Reference proteome</keyword>
<evidence type="ECO:0000313" key="2">
    <source>
        <dbReference type="Proteomes" id="UP000306918"/>
    </source>
</evidence>
<protein>
    <recommendedName>
        <fullName evidence="3">DUF4595 domain-containing protein</fullName>
    </recommendedName>
</protein>
<dbReference type="AlphaFoldDB" id="A0A4S8HA79"/>
<dbReference type="EMBL" id="STFF01000013">
    <property type="protein sequence ID" value="THU31587.1"/>
    <property type="molecule type" value="Genomic_DNA"/>
</dbReference>
<organism evidence="1 2">
    <name type="scientific">Niastella caeni</name>
    <dbReference type="NCBI Taxonomy" id="2569763"/>
    <lineage>
        <taxon>Bacteria</taxon>
        <taxon>Pseudomonadati</taxon>
        <taxon>Bacteroidota</taxon>
        <taxon>Chitinophagia</taxon>
        <taxon>Chitinophagales</taxon>
        <taxon>Chitinophagaceae</taxon>
        <taxon>Niastella</taxon>
    </lineage>
</organism>
<proteinExistence type="predicted"/>
<dbReference type="RefSeq" id="WP_136580593.1">
    <property type="nucleotide sequence ID" value="NZ_STFF01000013.1"/>
</dbReference>
<dbReference type="OrthoDB" id="951589at2"/>
<comment type="caution">
    <text evidence="1">The sequence shown here is derived from an EMBL/GenBank/DDBJ whole genome shotgun (WGS) entry which is preliminary data.</text>
</comment>